<dbReference type="PROSITE" id="PS01124">
    <property type="entry name" value="HTH_ARAC_FAMILY_2"/>
    <property type="match status" value="1"/>
</dbReference>
<feature type="modified residue" description="4-aspartylphosphate" evidence="4">
    <location>
        <position position="55"/>
    </location>
</feature>
<feature type="domain" description="Response regulatory" evidence="6">
    <location>
        <begin position="3"/>
        <end position="120"/>
    </location>
</feature>
<dbReference type="PROSITE" id="PS50110">
    <property type="entry name" value="RESPONSE_REGULATORY"/>
    <property type="match status" value="1"/>
</dbReference>
<dbReference type="Proteomes" id="UP000234653">
    <property type="component" value="Chromosome"/>
</dbReference>
<dbReference type="GO" id="GO:0043565">
    <property type="term" value="F:sequence-specific DNA binding"/>
    <property type="evidence" value="ECO:0007669"/>
    <property type="project" value="InterPro"/>
</dbReference>
<dbReference type="PANTHER" id="PTHR43280:SF35">
    <property type="entry name" value="RESPONSE REGULATOR"/>
    <property type="match status" value="1"/>
</dbReference>
<keyword evidence="1" id="KW-0805">Transcription regulation</keyword>
<dbReference type="CDD" id="cd17536">
    <property type="entry name" value="REC_YesN-like"/>
    <property type="match status" value="1"/>
</dbReference>
<dbReference type="EMBL" id="CP018867">
    <property type="protein sequence ID" value="AUI71632.1"/>
    <property type="molecule type" value="Genomic_DNA"/>
</dbReference>
<evidence type="ECO:0000313" key="8">
    <source>
        <dbReference type="Proteomes" id="UP000234653"/>
    </source>
</evidence>
<keyword evidence="8" id="KW-1185">Reference proteome</keyword>
<protein>
    <recommendedName>
        <fullName evidence="9">DNA-binding response regulator</fullName>
    </recommendedName>
</protein>
<gene>
    <name evidence="7" type="ORF">LA20249_05310</name>
</gene>
<keyword evidence="4" id="KW-0597">Phosphoprotein</keyword>
<dbReference type="SMART" id="SM00342">
    <property type="entry name" value="HTH_ARAC"/>
    <property type="match status" value="1"/>
</dbReference>
<proteinExistence type="predicted"/>
<evidence type="ECO:0000256" key="2">
    <source>
        <dbReference type="ARBA" id="ARBA00023125"/>
    </source>
</evidence>
<feature type="domain" description="HTH araC/xylS-type" evidence="5">
    <location>
        <begin position="390"/>
        <end position="488"/>
    </location>
</feature>
<dbReference type="Pfam" id="PF12833">
    <property type="entry name" value="HTH_18"/>
    <property type="match status" value="1"/>
</dbReference>
<keyword evidence="3" id="KW-0804">Transcription</keyword>
<organism evidence="7 8">
    <name type="scientific">Companilactobacillus alimentarius DSM 20249</name>
    <dbReference type="NCBI Taxonomy" id="1423720"/>
    <lineage>
        <taxon>Bacteria</taxon>
        <taxon>Bacillati</taxon>
        <taxon>Bacillota</taxon>
        <taxon>Bacilli</taxon>
        <taxon>Lactobacillales</taxon>
        <taxon>Lactobacillaceae</taxon>
        <taxon>Companilactobacillus</taxon>
    </lineage>
</organism>
<evidence type="ECO:0000256" key="3">
    <source>
        <dbReference type="ARBA" id="ARBA00023163"/>
    </source>
</evidence>
<dbReference type="InterPro" id="IPR009057">
    <property type="entry name" value="Homeodomain-like_sf"/>
</dbReference>
<dbReference type="InterPro" id="IPR011006">
    <property type="entry name" value="CheY-like_superfamily"/>
</dbReference>
<dbReference type="AlphaFoldDB" id="A0A2K9HQ49"/>
<evidence type="ECO:0000259" key="6">
    <source>
        <dbReference type="PROSITE" id="PS50110"/>
    </source>
</evidence>
<accession>A0A2K9HQ49</accession>
<dbReference type="Gene3D" id="3.40.50.2300">
    <property type="match status" value="1"/>
</dbReference>
<name>A0A2K9HQ49_9LACO</name>
<dbReference type="GO" id="GO:0000160">
    <property type="term" value="P:phosphorelay signal transduction system"/>
    <property type="evidence" value="ECO:0007669"/>
    <property type="project" value="InterPro"/>
</dbReference>
<dbReference type="InterPro" id="IPR018060">
    <property type="entry name" value="HTH_AraC"/>
</dbReference>
<dbReference type="Pfam" id="PF00072">
    <property type="entry name" value="Response_reg"/>
    <property type="match status" value="1"/>
</dbReference>
<evidence type="ECO:0008006" key="9">
    <source>
        <dbReference type="Google" id="ProtNLM"/>
    </source>
</evidence>
<dbReference type="Gene3D" id="1.10.10.60">
    <property type="entry name" value="Homeodomain-like"/>
    <property type="match status" value="2"/>
</dbReference>
<dbReference type="STRING" id="1423720.FC67_GL000927"/>
<dbReference type="SUPFAM" id="SSF46689">
    <property type="entry name" value="Homeodomain-like"/>
    <property type="match status" value="2"/>
</dbReference>
<reference evidence="7 8" key="1">
    <citation type="submission" date="2016-12" db="EMBL/GenBank/DDBJ databases">
        <title>The whole genome sequencing and assembly of Lactobacillus alimentarius DSM 20249T strain.</title>
        <authorList>
            <person name="Lee Y.-J."/>
            <person name="Yi H."/>
            <person name="Bahn Y.-S."/>
            <person name="Kim J.F."/>
            <person name="Lee D.-W."/>
        </authorList>
    </citation>
    <scope>NUCLEOTIDE SEQUENCE [LARGE SCALE GENOMIC DNA]</scope>
    <source>
        <strain evidence="7 8">DSM 20249</strain>
    </source>
</reference>
<sequence length="490" mass="56926">MYSVLIIDDEYMILKGLEKIIKWSDYGFEVVKSARNAKQALEYLSTNEINLIITDVNMPKINGLEFVKIAKEQGHQFEFMILSGYQEFDYVRTGLKLGAVDYILKPIDANALVEALKKVKHKLDSQIVMRQDSRTSLNLQIKKLFENDLDKNQIVALFHQLRINPELIGHGLTVIACNRVDDTERIDHLCDEYGQVLKFSQGRVIDIGFIGGRGKLLKFVRELEDRQIITGESFITVGETVYDWNNISQSYEQAVRLSTIYKFYEKSNEFSSNKLRVDWLKQATLPKISLVKVKQAIALDDCEELDKEFLQIFSELSKQGASPSYVRQIAFLIYSEINAKIGHNNDDYQGYVMRINNSENLQDIINILKEVLEKVSVGDPLNKDYSENIRRVIEIIKKNYQDDLNLRYVSDCLHLNSDYLGQLFKKELKMSFSKYLNEYRIEQAQYLLKETKQSVSEISSKVGYMTTAYFYRNFKIICGISPKEYRKKYV</sequence>
<dbReference type="SMART" id="SM00448">
    <property type="entry name" value="REC"/>
    <property type="match status" value="1"/>
</dbReference>
<dbReference type="OrthoDB" id="342399at2"/>
<dbReference type="KEGG" id="lali:LA20249_05310"/>
<evidence type="ECO:0000256" key="1">
    <source>
        <dbReference type="ARBA" id="ARBA00023015"/>
    </source>
</evidence>
<dbReference type="RefSeq" id="WP_057736760.1">
    <property type="nucleotide sequence ID" value="NZ_AZDQ01000003.1"/>
</dbReference>
<dbReference type="InterPro" id="IPR001789">
    <property type="entry name" value="Sig_transdc_resp-reg_receiver"/>
</dbReference>
<evidence type="ECO:0000259" key="5">
    <source>
        <dbReference type="PROSITE" id="PS01124"/>
    </source>
</evidence>
<keyword evidence="2" id="KW-0238">DNA-binding</keyword>
<evidence type="ECO:0000256" key="4">
    <source>
        <dbReference type="PROSITE-ProRule" id="PRU00169"/>
    </source>
</evidence>
<dbReference type="SUPFAM" id="SSF52172">
    <property type="entry name" value="CheY-like"/>
    <property type="match status" value="1"/>
</dbReference>
<dbReference type="PANTHER" id="PTHR43280">
    <property type="entry name" value="ARAC-FAMILY TRANSCRIPTIONAL REGULATOR"/>
    <property type="match status" value="1"/>
</dbReference>
<evidence type="ECO:0000313" key="7">
    <source>
        <dbReference type="EMBL" id="AUI71632.1"/>
    </source>
</evidence>
<dbReference type="GO" id="GO:0003700">
    <property type="term" value="F:DNA-binding transcription factor activity"/>
    <property type="evidence" value="ECO:0007669"/>
    <property type="project" value="InterPro"/>
</dbReference>